<feature type="domain" description="MBG" evidence="2">
    <location>
        <begin position="619"/>
        <end position="702"/>
    </location>
</feature>
<dbReference type="Gene3D" id="2.60.40.10">
    <property type="entry name" value="Immunoglobulins"/>
    <property type="match status" value="2"/>
</dbReference>
<dbReference type="InterPro" id="IPR041286">
    <property type="entry name" value="MBG_2"/>
</dbReference>
<dbReference type="InterPro" id="IPR013783">
    <property type="entry name" value="Ig-like_fold"/>
</dbReference>
<feature type="domain" description="MBG" evidence="2">
    <location>
        <begin position="296"/>
        <end position="372"/>
    </location>
</feature>
<proteinExistence type="predicted"/>
<feature type="domain" description="MBG" evidence="2">
    <location>
        <begin position="537"/>
        <end position="614"/>
    </location>
</feature>
<evidence type="ECO:0000313" key="3">
    <source>
        <dbReference type="EMBL" id="MER2998982.1"/>
    </source>
</evidence>
<evidence type="ECO:0000259" key="1">
    <source>
        <dbReference type="Pfam" id="PF18676"/>
    </source>
</evidence>
<feature type="domain" description="MBG" evidence="1">
    <location>
        <begin position="704"/>
        <end position="781"/>
    </location>
</feature>
<dbReference type="InterPro" id="IPR026444">
    <property type="entry name" value="Secre_tail"/>
</dbReference>
<dbReference type="RefSeq" id="WP_350413515.1">
    <property type="nucleotide sequence ID" value="NZ_JBEOKT010000016.1"/>
</dbReference>
<dbReference type="Proteomes" id="UP001476807">
    <property type="component" value="Unassembled WGS sequence"/>
</dbReference>
<feature type="domain" description="MBG" evidence="2">
    <location>
        <begin position="456"/>
        <end position="535"/>
    </location>
</feature>
<accession>A0ABV1RY69</accession>
<feature type="domain" description="MBG" evidence="2">
    <location>
        <begin position="377"/>
        <end position="454"/>
    </location>
</feature>
<dbReference type="SUPFAM" id="SSF49299">
    <property type="entry name" value="PKD domain"/>
    <property type="match status" value="1"/>
</dbReference>
<dbReference type="EMBL" id="JBEOKT010000016">
    <property type="protein sequence ID" value="MER2998982.1"/>
    <property type="molecule type" value="Genomic_DNA"/>
</dbReference>
<sequence>MDNNGTIDYSTKNTSHTYAAAGIYTAKLTITQDCCTYSTLQQLEVKATPTAPTASSNENVVYGGTLQLQASTIACASYNWTGPDGFTSSEQNPELTNVTLVAAGTYSVTATVNGCPGPAGTVNVTVGKATATLALVEADLDQTYTGTERLVNYTVSPTGLSGVTVTYTGINGTTYAASSIPPTNAGTYAVVASLVNDNYQATDATGTLVVGKAIATVSFSDLAHTYDGTAKAAAVTTNPAGLSGVSVSYQQGTTPVATPTNAGSYTVLTTLTNDNYQLASSSDPATATLVIDKATATITLSDLSHTYDGSAKVASYVTTPAGLSGVTIAYAQGGTPVANPTDAGSYSVTATLVNDNYELAAANDPVIGTLVIDRAIATIMLSDLSHTYDGSAKAATATTSPAGLSGVTVTYKQGTTPVASPTDAGSYAIEATLANDNYQLATSPATATLVINKAIATITLGNLNHTYTGSGKAASYETSPAGLSDVTLAYTQNNVNVASPTDAGNYTVTATLENSNYKLAAGNDPVTGTLVIDKAVASITLSDLNHDFDGTTKAATVATSPTGVSGVSVVYKQGSSLVAAPQDAGSYTVEATLNNSNYKLATDKDPTTATLVINQVKPTLTLAFSNATYNGQPHPATTATITGVGGVELTGTLRYEGVSPTVYASSSTAPTAAGTYKATLAYVGSTNYETLSEEKTYTIAKAVLTVTSADRTKTYGTTLTAVDFSDSFTGMVSGDGITVSRNSTGAVATAWVTTYPIVAVLHDPSNKLSNYDVSNTPGTLTVTQATPTVVATGGTFTYNGQAHAGSGVASGVLSPVDALTPVTLSYEKLTGATYSAMTGAPVDAGTYKVTATFSGNTNYASASHTATITINPALLTVTTNSRSKSYGQVLTSADFSGSLIGNLASDNISIASFSSAGAVGTATIAGGPYQITATLADPNNRLSNYTRQDSYGNLIAQAATLTIKADDKSRAYGDPNPDFTGTVVSGVQNGESFTIAGSAPTALSTSPSGSMHAIIPSVSGSTLANYTVVKQNGTLTITNATLTIKAHDTSRQYSDPNPAFTGFVVSGAQNGESFTVTGTTTATTSSAPSTYTITPAVSGTTLANYTVVKQNGTLTVNRENALAVYTGATFASTASTKSSTATVTMATTILDITADNTDPNYDAFAGDIPNAKVTFVNRDNGTILASNVPVGLVTSGDQKVGTATASVSLSLGGADSESFTIGIIINGYYIRNSSDDNTVVTVSKPLNDFVTGGGYLVLSRSAGEKAGDAGRKNNFGFNIKYNKKGTNLQGKINSIVRRKEADGVVHVYQIKGNVMSSLSVQLLSPSTGKAIFNGQASIQDITNPDLPVSVEGGAMLQVTMTDMGEPGKNDQIAITVWKKDGGLWFASDWDGTQTVEKVLAGGNVVVRGGATGNLNTTSKGKKLDALGATNAQFYNYPNQFSNKTTIAFSLENEESYLLEIYDMRGALIQKVDMGVAEAGKLYEYELDARTLAEGVYIARLVTASKAQSLKMVLKR</sequence>
<feature type="domain" description="MBG" evidence="2">
    <location>
        <begin position="215"/>
        <end position="295"/>
    </location>
</feature>
<evidence type="ECO:0000313" key="4">
    <source>
        <dbReference type="Proteomes" id="UP001476807"/>
    </source>
</evidence>
<dbReference type="InterPro" id="IPR043772">
    <property type="entry name" value="MBG_3"/>
</dbReference>
<feature type="domain" description="MBG" evidence="1">
    <location>
        <begin position="1042"/>
        <end position="1115"/>
    </location>
</feature>
<evidence type="ECO:0000259" key="2">
    <source>
        <dbReference type="Pfam" id="PF18887"/>
    </source>
</evidence>
<name>A0ABV1RY69_9BACT</name>
<keyword evidence="4" id="KW-1185">Reference proteome</keyword>
<reference evidence="3 4" key="1">
    <citation type="submission" date="2024-06" db="EMBL/GenBank/DDBJ databases">
        <title>Pontibacter populi HYL7-15.</title>
        <authorList>
            <person name="Kim M.K."/>
        </authorList>
    </citation>
    <scope>NUCLEOTIDE SEQUENCE [LARGE SCALE GENOMIC DNA]</scope>
    <source>
        <strain evidence="3 4">HYL7-15</strain>
    </source>
</reference>
<feature type="domain" description="MBG" evidence="2">
    <location>
        <begin position="138"/>
        <end position="213"/>
    </location>
</feature>
<organism evidence="3 4">
    <name type="scientific">Pontibacter populi</name>
    <dbReference type="NCBI Taxonomy" id="890055"/>
    <lineage>
        <taxon>Bacteria</taxon>
        <taxon>Pseudomonadati</taxon>
        <taxon>Bacteroidota</taxon>
        <taxon>Cytophagia</taxon>
        <taxon>Cytophagales</taxon>
        <taxon>Hymenobacteraceae</taxon>
        <taxon>Pontibacter</taxon>
    </lineage>
</organism>
<gene>
    <name evidence="3" type="ORF">ABS362_15620</name>
</gene>
<dbReference type="InterPro" id="IPR035986">
    <property type="entry name" value="PKD_dom_sf"/>
</dbReference>
<feature type="domain" description="MBG" evidence="1">
    <location>
        <begin position="961"/>
        <end position="1036"/>
    </location>
</feature>
<comment type="caution">
    <text evidence="3">The sequence shown here is derived from an EMBL/GenBank/DDBJ whole genome shotgun (WGS) entry which is preliminary data.</text>
</comment>
<dbReference type="Pfam" id="PF18676">
    <property type="entry name" value="MBG_2"/>
    <property type="match status" value="3"/>
</dbReference>
<dbReference type="NCBIfam" id="TIGR04183">
    <property type="entry name" value="Por_Secre_tail"/>
    <property type="match status" value="1"/>
</dbReference>
<dbReference type="Pfam" id="PF18887">
    <property type="entry name" value="MBG_3"/>
    <property type="match status" value="7"/>
</dbReference>
<protein>
    <submittedName>
        <fullName evidence="3">MBG domain-containing protein</fullName>
    </submittedName>
</protein>